<feature type="domain" description="Allantoicase" evidence="2">
    <location>
        <begin position="15"/>
        <end position="51"/>
    </location>
</feature>
<dbReference type="EMBL" id="HBEY01044132">
    <property type="protein sequence ID" value="CAD8617767.1"/>
    <property type="molecule type" value="Transcribed_RNA"/>
</dbReference>
<proteinExistence type="inferred from homology"/>
<dbReference type="GO" id="GO:0000256">
    <property type="term" value="P:allantoin catabolic process"/>
    <property type="evidence" value="ECO:0007669"/>
    <property type="project" value="InterPro"/>
</dbReference>
<dbReference type="GO" id="GO:0004037">
    <property type="term" value="F:allantoicase activity"/>
    <property type="evidence" value="ECO:0007669"/>
    <property type="project" value="InterPro"/>
</dbReference>
<evidence type="ECO:0000256" key="1">
    <source>
        <dbReference type="ARBA" id="ARBA00009242"/>
    </source>
</evidence>
<protein>
    <recommendedName>
        <fullName evidence="2">Allantoicase domain-containing protein</fullName>
    </recommendedName>
</protein>
<evidence type="ECO:0000313" key="3">
    <source>
        <dbReference type="EMBL" id="CAD8617767.1"/>
    </source>
</evidence>
<dbReference type="InterPro" id="IPR008979">
    <property type="entry name" value="Galactose-bd-like_sf"/>
</dbReference>
<name>A0A7S0LN64_9EUKA</name>
<sequence length="254" mass="27690">MSPLRPGYVDGGYSVHRFAVPPSLADRRFTHIRLNSHPDGGIARMRVWGIVARDFDRELAYEAVGAIDLLSTLNGARALGCSNKHYGEPRNLLRPEPGANMGEGWETARNPHRPHVLETDAATGFVKMPGVREWCVLRLAAVASQLEELVVDTHHFRGNFPESVLIEACNAPAAPSSALLDGYDASPLEWKQLLPRTRLGPDQEHRFSGAELTQLGAISHVRVSIFPDGGLMRVRAIGRAAAPMPNEGLEAVGQ</sequence>
<accession>A0A7S0LN64</accession>
<organism evidence="3">
    <name type="scientific">Coccolithus braarudii</name>
    <dbReference type="NCBI Taxonomy" id="221442"/>
    <lineage>
        <taxon>Eukaryota</taxon>
        <taxon>Haptista</taxon>
        <taxon>Haptophyta</taxon>
        <taxon>Prymnesiophyceae</taxon>
        <taxon>Coccolithales</taxon>
        <taxon>Coccolithaceae</taxon>
        <taxon>Coccolithus</taxon>
    </lineage>
</organism>
<dbReference type="PANTHER" id="PTHR12045:SF3">
    <property type="entry name" value="INACTIVE ALLANTOICASE-RELATED"/>
    <property type="match status" value="1"/>
</dbReference>
<evidence type="ECO:0000259" key="2">
    <source>
        <dbReference type="Pfam" id="PF03561"/>
    </source>
</evidence>
<reference evidence="3" key="1">
    <citation type="submission" date="2021-01" db="EMBL/GenBank/DDBJ databases">
        <authorList>
            <person name="Corre E."/>
            <person name="Pelletier E."/>
            <person name="Niang G."/>
            <person name="Scheremetjew M."/>
            <person name="Finn R."/>
            <person name="Kale V."/>
            <person name="Holt S."/>
            <person name="Cochrane G."/>
            <person name="Meng A."/>
            <person name="Brown T."/>
            <person name="Cohen L."/>
        </authorList>
    </citation>
    <scope>NUCLEOTIDE SEQUENCE</scope>
    <source>
        <strain evidence="3">PLY182g</strain>
    </source>
</reference>
<dbReference type="Gene3D" id="2.60.120.260">
    <property type="entry name" value="Galactose-binding domain-like"/>
    <property type="match status" value="2"/>
</dbReference>
<dbReference type="PANTHER" id="PTHR12045">
    <property type="entry name" value="ALLANTOICASE"/>
    <property type="match status" value="1"/>
</dbReference>
<comment type="similarity">
    <text evidence="1">Belongs to the allantoicase family.</text>
</comment>
<dbReference type="InterPro" id="IPR015908">
    <property type="entry name" value="Allantoicase_dom"/>
</dbReference>
<dbReference type="InterPro" id="IPR005164">
    <property type="entry name" value="Allantoicase"/>
</dbReference>
<dbReference type="AlphaFoldDB" id="A0A7S0LN64"/>
<dbReference type="SUPFAM" id="SSF49785">
    <property type="entry name" value="Galactose-binding domain-like"/>
    <property type="match status" value="2"/>
</dbReference>
<feature type="domain" description="Allantoicase" evidence="2">
    <location>
        <begin position="75"/>
        <end position="240"/>
    </location>
</feature>
<gene>
    <name evidence="3" type="ORF">CPEL01642_LOCUS21148</name>
</gene>
<dbReference type="Pfam" id="PF03561">
    <property type="entry name" value="Allantoicase"/>
    <property type="match status" value="2"/>
</dbReference>